<gene>
    <name evidence="2" type="ORF">NLJ89_g4958</name>
</gene>
<proteinExistence type="predicted"/>
<reference evidence="2" key="1">
    <citation type="submission" date="2022-07" db="EMBL/GenBank/DDBJ databases">
        <title>Genome Sequence of Agrocybe chaxingu.</title>
        <authorList>
            <person name="Buettner E."/>
        </authorList>
    </citation>
    <scope>NUCLEOTIDE SEQUENCE</scope>
    <source>
        <strain evidence="2">MP-N11</strain>
    </source>
</reference>
<sequence length="73" mass="7695">MKFALISSVVVACMTIYVSASPVPVAVNLEARESLVSIQFAHNPLADEVFPSASRAPPLRSLANQKQSPSPSA</sequence>
<comment type="caution">
    <text evidence="2">The sequence shown here is derived from an EMBL/GenBank/DDBJ whole genome shotgun (WGS) entry which is preliminary data.</text>
</comment>
<evidence type="ECO:0000313" key="3">
    <source>
        <dbReference type="Proteomes" id="UP001148786"/>
    </source>
</evidence>
<evidence type="ECO:0000313" key="2">
    <source>
        <dbReference type="EMBL" id="KAJ3509925.1"/>
    </source>
</evidence>
<feature type="chain" id="PRO_5040970745" evidence="1">
    <location>
        <begin position="21"/>
        <end position="73"/>
    </location>
</feature>
<name>A0A9W8K1X9_9AGAR</name>
<accession>A0A9W8K1X9</accession>
<dbReference type="AlphaFoldDB" id="A0A9W8K1X9"/>
<feature type="signal peptide" evidence="1">
    <location>
        <begin position="1"/>
        <end position="20"/>
    </location>
</feature>
<dbReference type="Proteomes" id="UP001148786">
    <property type="component" value="Unassembled WGS sequence"/>
</dbReference>
<protein>
    <submittedName>
        <fullName evidence="2">Uncharacterized protein</fullName>
    </submittedName>
</protein>
<keyword evidence="3" id="KW-1185">Reference proteome</keyword>
<evidence type="ECO:0000256" key="1">
    <source>
        <dbReference type="SAM" id="SignalP"/>
    </source>
</evidence>
<keyword evidence="1" id="KW-0732">Signal</keyword>
<dbReference type="OrthoDB" id="3044727at2759"/>
<organism evidence="2 3">
    <name type="scientific">Agrocybe chaxingu</name>
    <dbReference type="NCBI Taxonomy" id="84603"/>
    <lineage>
        <taxon>Eukaryota</taxon>
        <taxon>Fungi</taxon>
        <taxon>Dikarya</taxon>
        <taxon>Basidiomycota</taxon>
        <taxon>Agaricomycotina</taxon>
        <taxon>Agaricomycetes</taxon>
        <taxon>Agaricomycetidae</taxon>
        <taxon>Agaricales</taxon>
        <taxon>Agaricineae</taxon>
        <taxon>Strophariaceae</taxon>
        <taxon>Agrocybe</taxon>
    </lineage>
</organism>
<dbReference type="EMBL" id="JANKHO010000437">
    <property type="protein sequence ID" value="KAJ3509925.1"/>
    <property type="molecule type" value="Genomic_DNA"/>
</dbReference>